<dbReference type="SUPFAM" id="SSF47819">
    <property type="entry name" value="HRDC-like"/>
    <property type="match status" value="1"/>
</dbReference>
<feature type="region of interest" description="Disordered" evidence="9">
    <location>
        <begin position="810"/>
        <end position="983"/>
    </location>
</feature>
<comment type="subcellular location">
    <subcellularLocation>
        <location evidence="1">Nucleus</location>
    </subcellularLocation>
</comment>
<feature type="compositionally biased region" description="Polar residues" evidence="9">
    <location>
        <begin position="758"/>
        <end position="770"/>
    </location>
</feature>
<dbReference type="InterPro" id="IPR044876">
    <property type="entry name" value="HRDC_dom_sf"/>
</dbReference>
<dbReference type="InterPro" id="IPR012337">
    <property type="entry name" value="RNaseH-like_sf"/>
</dbReference>
<dbReference type="GO" id="GO:0071039">
    <property type="term" value="P:nuclear polyadenylation-dependent CUT catabolic process"/>
    <property type="evidence" value="ECO:0007669"/>
    <property type="project" value="TreeGrafter"/>
</dbReference>
<evidence type="ECO:0000256" key="6">
    <source>
        <dbReference type="ARBA" id="ARBA00022839"/>
    </source>
</evidence>
<feature type="compositionally biased region" description="Polar residues" evidence="9">
    <location>
        <begin position="815"/>
        <end position="824"/>
    </location>
</feature>
<dbReference type="Gene3D" id="1.10.150.80">
    <property type="entry name" value="HRDC domain"/>
    <property type="match status" value="1"/>
</dbReference>
<dbReference type="GO" id="GO:0000176">
    <property type="term" value="C:nuclear exosome (RNase complex)"/>
    <property type="evidence" value="ECO:0007669"/>
    <property type="project" value="InterPro"/>
</dbReference>
<evidence type="ECO:0000256" key="3">
    <source>
        <dbReference type="ARBA" id="ARBA00022722"/>
    </source>
</evidence>
<evidence type="ECO:0000256" key="4">
    <source>
        <dbReference type="ARBA" id="ARBA00022801"/>
    </source>
</evidence>
<dbReference type="EMBL" id="AMKT01000027">
    <property type="protein sequence ID" value="OXG25790.1"/>
    <property type="molecule type" value="Genomic_DNA"/>
</dbReference>
<feature type="compositionally biased region" description="Polar residues" evidence="9">
    <location>
        <begin position="971"/>
        <end position="983"/>
    </location>
</feature>
<comment type="similarity">
    <text evidence="8">Belongs to the exosome component 10/RRP6 family.</text>
</comment>
<evidence type="ECO:0000256" key="9">
    <source>
        <dbReference type="SAM" id="MobiDB-lite"/>
    </source>
</evidence>
<dbReference type="Pfam" id="PF01612">
    <property type="entry name" value="DNA_pol_A_exo1"/>
    <property type="match status" value="1"/>
</dbReference>
<reference evidence="11 12" key="1">
    <citation type="submission" date="2017-06" db="EMBL/GenBank/DDBJ databases">
        <title>Global population genomics of the pathogenic fungus Cryptococcus neoformans var. grubii.</title>
        <authorList>
            <person name="Cuomo C."/>
            <person name="Litvintseva A."/>
            <person name="Chen Y."/>
            <person name="Young S."/>
            <person name="Zeng Q."/>
            <person name="Chapman S."/>
            <person name="Gujja S."/>
            <person name="Saif S."/>
            <person name="Birren B."/>
        </authorList>
    </citation>
    <scope>NUCLEOTIDE SEQUENCE [LARGE SCALE GENOMIC DNA]</scope>
    <source>
        <strain evidence="11 12">Tu259-1</strain>
    </source>
</reference>
<organism evidence="11 12">
    <name type="scientific">Cryptococcus neoformans Tu259-1</name>
    <dbReference type="NCBI Taxonomy" id="1230072"/>
    <lineage>
        <taxon>Eukaryota</taxon>
        <taxon>Fungi</taxon>
        <taxon>Dikarya</taxon>
        <taxon>Basidiomycota</taxon>
        <taxon>Agaricomycotina</taxon>
        <taxon>Tremellomycetes</taxon>
        <taxon>Tremellales</taxon>
        <taxon>Cryptococcaceae</taxon>
        <taxon>Cryptococcus</taxon>
        <taxon>Cryptococcus neoformans species complex</taxon>
    </lineage>
</organism>
<keyword evidence="4" id="KW-0378">Hydrolase</keyword>
<feature type="compositionally biased region" description="Basic and acidic residues" evidence="9">
    <location>
        <begin position="853"/>
        <end position="862"/>
    </location>
</feature>
<feature type="compositionally biased region" description="Basic residues" evidence="9">
    <location>
        <begin position="832"/>
        <end position="841"/>
    </location>
</feature>
<comment type="caution">
    <text evidence="11">The sequence shown here is derived from an EMBL/GenBank/DDBJ whole genome shotgun (WGS) entry which is preliminary data.</text>
</comment>
<evidence type="ECO:0000313" key="12">
    <source>
        <dbReference type="Proteomes" id="UP000199727"/>
    </source>
</evidence>
<dbReference type="GO" id="GO:0071035">
    <property type="term" value="P:nuclear polyadenylation-dependent rRNA catabolic process"/>
    <property type="evidence" value="ECO:0007669"/>
    <property type="project" value="TreeGrafter"/>
</dbReference>
<dbReference type="GO" id="GO:0000467">
    <property type="term" value="P:exonucleolytic trimming to generate mature 3'-end of 5.8S rRNA from tricistronic rRNA transcript (SSU-rRNA, 5.8S rRNA, LSU-rRNA)"/>
    <property type="evidence" value="ECO:0007669"/>
    <property type="project" value="InterPro"/>
</dbReference>
<evidence type="ECO:0000256" key="5">
    <source>
        <dbReference type="ARBA" id="ARBA00022835"/>
    </source>
</evidence>
<dbReference type="AlphaFoldDB" id="A0A854QF22"/>
<dbReference type="GO" id="GO:0000166">
    <property type="term" value="F:nucleotide binding"/>
    <property type="evidence" value="ECO:0007669"/>
    <property type="project" value="InterPro"/>
</dbReference>
<dbReference type="Pfam" id="PF08066">
    <property type="entry name" value="PMC2NT"/>
    <property type="match status" value="1"/>
</dbReference>
<accession>A0A854QF22</accession>
<dbReference type="GO" id="GO:0071051">
    <property type="term" value="P:poly(A)-dependent snoRNA 3'-end processing"/>
    <property type="evidence" value="ECO:0007669"/>
    <property type="project" value="TreeGrafter"/>
</dbReference>
<dbReference type="Proteomes" id="UP000199727">
    <property type="component" value="Unassembled WGS sequence"/>
</dbReference>
<name>A0A854QF22_CRYNE</name>
<keyword evidence="3" id="KW-0540">Nuclease</keyword>
<feature type="domain" description="3'-5' exonuclease" evidence="10">
    <location>
        <begin position="276"/>
        <end position="446"/>
    </location>
</feature>
<evidence type="ECO:0000256" key="8">
    <source>
        <dbReference type="ARBA" id="ARBA00043957"/>
    </source>
</evidence>
<dbReference type="GO" id="GO:0071036">
    <property type="term" value="P:nuclear polyadenylation-dependent snoRNA catabolic process"/>
    <property type="evidence" value="ECO:0007669"/>
    <property type="project" value="TreeGrafter"/>
</dbReference>
<evidence type="ECO:0000313" key="11">
    <source>
        <dbReference type="EMBL" id="OXG25790.1"/>
    </source>
</evidence>
<feature type="region of interest" description="Disordered" evidence="9">
    <location>
        <begin position="755"/>
        <end position="774"/>
    </location>
</feature>
<keyword evidence="6 11" id="KW-0269">Exonuclease</keyword>
<dbReference type="SUPFAM" id="SSF53098">
    <property type="entry name" value="Ribonuclease H-like"/>
    <property type="match status" value="1"/>
</dbReference>
<proteinExistence type="inferred from homology"/>
<dbReference type="Gene3D" id="3.30.420.10">
    <property type="entry name" value="Ribonuclease H-like superfamily/Ribonuclease H"/>
    <property type="match status" value="1"/>
</dbReference>
<dbReference type="SMART" id="SM00474">
    <property type="entry name" value="35EXOc"/>
    <property type="match status" value="1"/>
</dbReference>
<dbReference type="GO" id="GO:0005730">
    <property type="term" value="C:nucleolus"/>
    <property type="evidence" value="ECO:0007669"/>
    <property type="project" value="TreeGrafter"/>
</dbReference>
<dbReference type="GO" id="GO:0071038">
    <property type="term" value="P:TRAMP-dependent tRNA surveillance pathway"/>
    <property type="evidence" value="ECO:0007669"/>
    <property type="project" value="TreeGrafter"/>
</dbReference>
<evidence type="ECO:0000259" key="10">
    <source>
        <dbReference type="SMART" id="SM00474"/>
    </source>
</evidence>
<keyword evidence="5" id="KW-0271">Exosome</keyword>
<dbReference type="OrthoDB" id="2250022at2759"/>
<dbReference type="GO" id="GO:0071040">
    <property type="term" value="P:nuclear polyadenylation-dependent antisense transcript catabolic process"/>
    <property type="evidence" value="ECO:0007669"/>
    <property type="project" value="TreeGrafter"/>
</dbReference>
<gene>
    <name evidence="11" type="ORF">C361_01750</name>
</gene>
<sequence>MSKPTSGEASVPSPTQSFSEYLPFLTAALDRLTTNAASLPDKTDLNFHRSLDRRFNKDVEKTSERLLGMTERILDLIERSQKEARQGRDKGKTAKVIIRRRKLEDQDDIIDGYRGAVQGVIDGLLEDADINLDELRGGKGKTAITIKPALAAQAGKKIPGPFTERLPANIIHASDLTKPQLLFHDAPDNARTSDSWKPSLTTKPHAMVPLGFKAPLDYELTSEEEMDSSKAALRREKEIRARTHPYYYETKHLPYPTSLFIDSKPVPPQSFNETPFEFVDTPEKLHRMVEKLKEAKEIAVDLEHHDMRSYAGFTCLIQISTRESDWVVDTLAVRKEIQQDKFGDVFTDPTIVKVFHGADSDIIWLQRDFEIFVVNLFDTYSACVVLEMPQRSLSALLQHYCSFEADKRYQRADWRIRPLPDGMLYYARSDTHFLLFIYDNLRNALLHKSSRPSSPATCGTIVLDSARPNPQEAMREVLERSADTALKMYERDSYDIETGRGSGGWLAAGKKWLPKGEIEQESGWVWRHLHDWRDRVAREMDESPFYVMPNNMLRDVSTADNTANLSRIIRRDRAPIAAQYIPEITSIIVAAKKKFKDITAERAANPQVQEMEKVEAKEIEANDVKKVAIAVPAVPSVPVASTTSNIWSVAAKPTSTRTNAKSYLFGSAIKSSQPKHVSGYITAPKSGQSALFGVTLNRASNQKSSSAALTLRERELSPGFLKVMESMRMDLHPKGMASGTSEDIVKMGLNPETVPFIPSNQRKTTATSSLEAMGTKPLDITSESAHLPSGQKTSSSTAFASASGISSTLIKGMSPQKSSKSGTVDESAVQVKKSKKQKKRERASIADGAGDDSDSKKAKLGSDGDEEFGAATPPAQAVIPSVEPLNAVNIGEGGGANKSTASKNKKKKVKPEDIPAFDYASQPNLLDQPHSVMAQDNAKKKKKKFKEARPSGAGIVEVPTFGARPARDLSQPKQGNKSGTFAR</sequence>
<evidence type="ECO:0000256" key="1">
    <source>
        <dbReference type="ARBA" id="ARBA00004123"/>
    </source>
</evidence>
<dbReference type="InterPro" id="IPR002121">
    <property type="entry name" value="HRDC_dom"/>
</dbReference>
<dbReference type="InterPro" id="IPR036397">
    <property type="entry name" value="RNaseH_sf"/>
</dbReference>
<dbReference type="InterPro" id="IPR045092">
    <property type="entry name" value="Rrp6-like"/>
</dbReference>
<dbReference type="InterPro" id="IPR012588">
    <property type="entry name" value="Exosome-assoc_fac_Rrp6_N"/>
</dbReference>
<dbReference type="PANTHER" id="PTHR12124:SF47">
    <property type="entry name" value="EXOSOME COMPONENT 10"/>
    <property type="match status" value="1"/>
</dbReference>
<dbReference type="FunFam" id="3.30.420.10:FF:000185">
    <property type="entry name" value="Unplaced genomic scaffold supercont2.5, whole genome shotgun sequence"/>
    <property type="match status" value="1"/>
</dbReference>
<dbReference type="PANTHER" id="PTHR12124">
    <property type="entry name" value="POLYMYOSITIS/SCLERODERMA AUTOANTIGEN-RELATED"/>
    <property type="match status" value="1"/>
</dbReference>
<dbReference type="GO" id="GO:0000175">
    <property type="term" value="F:3'-5'-RNA exonuclease activity"/>
    <property type="evidence" value="ECO:0007669"/>
    <property type="project" value="InterPro"/>
</dbReference>
<dbReference type="InterPro" id="IPR049559">
    <property type="entry name" value="Rrp6p-like_exo"/>
</dbReference>
<evidence type="ECO:0000256" key="2">
    <source>
        <dbReference type="ARBA" id="ARBA00022552"/>
    </source>
</evidence>
<dbReference type="GO" id="GO:0003727">
    <property type="term" value="F:single-stranded RNA binding"/>
    <property type="evidence" value="ECO:0007669"/>
    <property type="project" value="TreeGrafter"/>
</dbReference>
<dbReference type="GO" id="GO:0071044">
    <property type="term" value="P:histone mRNA catabolic process"/>
    <property type="evidence" value="ECO:0007669"/>
    <property type="project" value="TreeGrafter"/>
</dbReference>
<protein>
    <submittedName>
        <fullName evidence="11">Exosome complex exonuclease RRP6</fullName>
    </submittedName>
</protein>
<dbReference type="InterPro" id="IPR010997">
    <property type="entry name" value="HRDC-like_sf"/>
</dbReference>
<keyword evidence="7" id="KW-0539">Nucleus</keyword>
<dbReference type="GO" id="GO:0071037">
    <property type="term" value="P:nuclear polyadenylation-dependent snRNA catabolic process"/>
    <property type="evidence" value="ECO:0007669"/>
    <property type="project" value="TreeGrafter"/>
</dbReference>
<evidence type="ECO:0000256" key="7">
    <source>
        <dbReference type="ARBA" id="ARBA00023242"/>
    </source>
</evidence>
<dbReference type="Pfam" id="PF00570">
    <property type="entry name" value="HRDC"/>
    <property type="match status" value="1"/>
</dbReference>
<dbReference type="CDD" id="cd06147">
    <property type="entry name" value="Rrp6p_like_exo"/>
    <property type="match status" value="1"/>
</dbReference>
<keyword evidence="2" id="KW-0698">rRNA processing</keyword>
<dbReference type="InterPro" id="IPR002562">
    <property type="entry name" value="3'-5'_exonuclease_dom"/>
</dbReference>